<evidence type="ECO:0000256" key="12">
    <source>
        <dbReference type="ARBA" id="ARBA00042677"/>
    </source>
</evidence>
<keyword evidence="4" id="KW-0255">Endonuclease</keyword>
<dbReference type="Gene3D" id="3.40.50.12650">
    <property type="match status" value="1"/>
</dbReference>
<evidence type="ECO:0000256" key="11">
    <source>
        <dbReference type="ARBA" id="ARBA00039759"/>
    </source>
</evidence>
<evidence type="ECO:0000256" key="8">
    <source>
        <dbReference type="ARBA" id="ARBA00023172"/>
    </source>
</evidence>
<sequence>MSETRKRKRTRFSEDVEFYEYQSDFDESRGDLQRYSTMVAIRQMREEAQRKEAEVAARNRMSETLDESRTSVNKSLKTDSPSSSKRSLLDAVCGMLFSVDNFNRYSRKAFYFLTHGHSDHYGSLSYTWKRQIYCSEKTAELLPYLTSRKNRTGTLGAGISKQLLHSIPLGIAQDLGNFTITLLDANHCPGSAMLYFKGNDEIFAQGPILFTGDFRADRTLFERFDSDPNYQELTQVELGHVFIDDTYLWDETSSFPPRDELFPRIYETIRWIPRNYRILFPLHKLGKENALIKIAKYTGEKIALDAGRWSVRESLFSPEELQHFVEPEENSSTVRIHVCLRRLTGDLYEAYGKKAFKCKVINLTMQRKTLSRRIPEENIFSFPYSDHSSFEEIHRFLSRLRIKNLHPWSNRDVKDDERWKILLQACAVDKSTTSSTNALHEVLAQNLRESLEALPIETIPFLEADGLALNRLAPPLDAASTPYSTMPLGIDWTNRVLREKA</sequence>
<dbReference type="Pfam" id="PF07522">
    <property type="entry name" value="DRMBL"/>
    <property type="match status" value="1"/>
</dbReference>
<evidence type="ECO:0000256" key="9">
    <source>
        <dbReference type="ARBA" id="ARBA00023204"/>
    </source>
</evidence>
<dbReference type="AlphaFoldDB" id="A0AAF3J5X8"/>
<dbReference type="GO" id="GO:0036297">
    <property type="term" value="P:interstrand cross-link repair"/>
    <property type="evidence" value="ECO:0007669"/>
    <property type="project" value="TreeGrafter"/>
</dbReference>
<evidence type="ECO:0000256" key="10">
    <source>
        <dbReference type="ARBA" id="ARBA00023242"/>
    </source>
</evidence>
<dbReference type="InterPro" id="IPR036866">
    <property type="entry name" value="RibonucZ/Hydroxyglut_hydro"/>
</dbReference>
<feature type="domain" description="DNA repair metallo-beta-lactamase" evidence="14">
    <location>
        <begin position="373"/>
        <end position="407"/>
    </location>
</feature>
<keyword evidence="7" id="KW-0269">Exonuclease</keyword>
<dbReference type="GO" id="GO:0035312">
    <property type="term" value="F:5'-3' DNA exonuclease activity"/>
    <property type="evidence" value="ECO:0007669"/>
    <property type="project" value="TreeGrafter"/>
</dbReference>
<feature type="compositionally biased region" description="Polar residues" evidence="13">
    <location>
        <begin position="70"/>
        <end position="85"/>
    </location>
</feature>
<keyword evidence="15" id="KW-1185">Reference proteome</keyword>
<dbReference type="GO" id="GO:0005634">
    <property type="term" value="C:nucleus"/>
    <property type="evidence" value="ECO:0007669"/>
    <property type="project" value="UniProtKB-SubCell"/>
</dbReference>
<protein>
    <recommendedName>
        <fullName evidence="11">Protein artemis</fullName>
    </recommendedName>
    <alternativeName>
        <fullName evidence="12">DNA cross-link repair 1C protein</fullName>
    </alternativeName>
</protein>
<evidence type="ECO:0000256" key="5">
    <source>
        <dbReference type="ARBA" id="ARBA00022763"/>
    </source>
</evidence>
<keyword evidence="5" id="KW-0227">DNA damage</keyword>
<dbReference type="PANTHER" id="PTHR23240:SF8">
    <property type="entry name" value="PROTEIN ARTEMIS"/>
    <property type="match status" value="1"/>
</dbReference>
<evidence type="ECO:0000256" key="13">
    <source>
        <dbReference type="SAM" id="MobiDB-lite"/>
    </source>
</evidence>
<organism evidence="15 16">
    <name type="scientific">Mesorhabditis belari</name>
    <dbReference type="NCBI Taxonomy" id="2138241"/>
    <lineage>
        <taxon>Eukaryota</taxon>
        <taxon>Metazoa</taxon>
        <taxon>Ecdysozoa</taxon>
        <taxon>Nematoda</taxon>
        <taxon>Chromadorea</taxon>
        <taxon>Rhabditida</taxon>
        <taxon>Rhabditina</taxon>
        <taxon>Rhabditomorpha</taxon>
        <taxon>Rhabditoidea</taxon>
        <taxon>Rhabditidae</taxon>
        <taxon>Mesorhabditinae</taxon>
        <taxon>Mesorhabditis</taxon>
    </lineage>
</organism>
<feature type="compositionally biased region" description="Basic and acidic residues" evidence="13">
    <location>
        <begin position="46"/>
        <end position="69"/>
    </location>
</feature>
<dbReference type="Gene3D" id="3.60.15.10">
    <property type="entry name" value="Ribonuclease Z/Hydroxyacylglutathione hydrolase-like"/>
    <property type="match status" value="1"/>
</dbReference>
<dbReference type="Proteomes" id="UP000887575">
    <property type="component" value="Unassembled WGS sequence"/>
</dbReference>
<dbReference type="PANTHER" id="PTHR23240">
    <property type="entry name" value="DNA CROSS-LINK REPAIR PROTEIN PSO2/SNM1-RELATED"/>
    <property type="match status" value="1"/>
</dbReference>
<evidence type="ECO:0000313" key="16">
    <source>
        <dbReference type="WBParaSite" id="MBELARI_LOCUS18244"/>
    </source>
</evidence>
<evidence type="ECO:0000259" key="14">
    <source>
        <dbReference type="Pfam" id="PF07522"/>
    </source>
</evidence>
<comment type="subcellular location">
    <subcellularLocation>
        <location evidence="1">Nucleus</location>
    </subcellularLocation>
</comment>
<accession>A0AAF3J5X8</accession>
<name>A0AAF3J5X8_9BILA</name>
<keyword evidence="6" id="KW-0378">Hydrolase</keyword>
<dbReference type="GO" id="GO:0004519">
    <property type="term" value="F:endonuclease activity"/>
    <property type="evidence" value="ECO:0007669"/>
    <property type="project" value="UniProtKB-KW"/>
</dbReference>
<reference evidence="16" key="1">
    <citation type="submission" date="2024-02" db="UniProtKB">
        <authorList>
            <consortium name="WormBaseParasite"/>
        </authorList>
    </citation>
    <scope>IDENTIFICATION</scope>
</reference>
<keyword evidence="8" id="KW-0233">DNA recombination</keyword>
<keyword evidence="3" id="KW-0540">Nuclease</keyword>
<evidence type="ECO:0000313" key="15">
    <source>
        <dbReference type="Proteomes" id="UP000887575"/>
    </source>
</evidence>
<evidence type="ECO:0000256" key="7">
    <source>
        <dbReference type="ARBA" id="ARBA00022839"/>
    </source>
</evidence>
<evidence type="ECO:0000256" key="2">
    <source>
        <dbReference type="ARBA" id="ARBA00010304"/>
    </source>
</evidence>
<dbReference type="GO" id="GO:0003684">
    <property type="term" value="F:damaged DNA binding"/>
    <property type="evidence" value="ECO:0007669"/>
    <property type="project" value="TreeGrafter"/>
</dbReference>
<dbReference type="GO" id="GO:0006310">
    <property type="term" value="P:DNA recombination"/>
    <property type="evidence" value="ECO:0007669"/>
    <property type="project" value="UniProtKB-KW"/>
</dbReference>
<dbReference type="WBParaSite" id="MBELARI_LOCUS18244">
    <property type="protein sequence ID" value="MBELARI_LOCUS18244"/>
    <property type="gene ID" value="MBELARI_LOCUS18244"/>
</dbReference>
<keyword evidence="10" id="KW-0539">Nucleus</keyword>
<dbReference type="GO" id="GO:0006303">
    <property type="term" value="P:double-strand break repair via nonhomologous end joining"/>
    <property type="evidence" value="ECO:0007669"/>
    <property type="project" value="TreeGrafter"/>
</dbReference>
<keyword evidence="9" id="KW-0234">DNA repair</keyword>
<proteinExistence type="inferred from homology"/>
<dbReference type="SUPFAM" id="SSF56281">
    <property type="entry name" value="Metallo-hydrolase/oxidoreductase"/>
    <property type="match status" value="1"/>
</dbReference>
<evidence type="ECO:0000256" key="3">
    <source>
        <dbReference type="ARBA" id="ARBA00022722"/>
    </source>
</evidence>
<comment type="similarity">
    <text evidence="2">Belongs to the DNA repair metallo-beta-lactamase (DRMBL) family.</text>
</comment>
<evidence type="ECO:0000256" key="1">
    <source>
        <dbReference type="ARBA" id="ARBA00004123"/>
    </source>
</evidence>
<dbReference type="InterPro" id="IPR011084">
    <property type="entry name" value="DRMBL"/>
</dbReference>
<evidence type="ECO:0000256" key="6">
    <source>
        <dbReference type="ARBA" id="ARBA00022801"/>
    </source>
</evidence>
<feature type="region of interest" description="Disordered" evidence="13">
    <location>
        <begin position="46"/>
        <end position="85"/>
    </location>
</feature>
<evidence type="ECO:0000256" key="4">
    <source>
        <dbReference type="ARBA" id="ARBA00022759"/>
    </source>
</evidence>